<dbReference type="PRINTS" id="PR00507">
    <property type="entry name" value="N12N6MTFRASE"/>
</dbReference>
<dbReference type="Proteomes" id="UP000605253">
    <property type="component" value="Unassembled WGS sequence"/>
</dbReference>
<dbReference type="AlphaFoldDB" id="A0A917FJI2"/>
<dbReference type="Gene3D" id="3.40.50.150">
    <property type="entry name" value="Vaccinia Virus protein VP39"/>
    <property type="match status" value="1"/>
</dbReference>
<dbReference type="InterPro" id="IPR029063">
    <property type="entry name" value="SAM-dependent_MTases_sf"/>
</dbReference>
<comment type="similarity">
    <text evidence="2">Belongs to the type-I restriction system S methylase family.</text>
</comment>
<reference evidence="8" key="1">
    <citation type="journal article" date="2014" name="Int. J. Syst. Evol. Microbiol.">
        <title>Complete genome sequence of Corynebacterium casei LMG S-19264T (=DSM 44701T), isolated from a smear-ripened cheese.</title>
        <authorList>
            <consortium name="US DOE Joint Genome Institute (JGI-PGF)"/>
            <person name="Walter F."/>
            <person name="Albersmeier A."/>
            <person name="Kalinowski J."/>
            <person name="Ruckert C."/>
        </authorList>
    </citation>
    <scope>NUCLEOTIDE SEQUENCE</scope>
    <source>
        <strain evidence="8">CGMCC 1.12181</strain>
    </source>
</reference>
<dbReference type="GO" id="GO:0008170">
    <property type="term" value="F:N-methyltransferase activity"/>
    <property type="evidence" value="ECO:0007669"/>
    <property type="project" value="InterPro"/>
</dbReference>
<comment type="similarity">
    <text evidence="1">Belongs to the N(4)/N(6)-methyltransferase family.</text>
</comment>
<dbReference type="GO" id="GO:0009307">
    <property type="term" value="P:DNA restriction-modification system"/>
    <property type="evidence" value="ECO:0007669"/>
    <property type="project" value="UniProtKB-KW"/>
</dbReference>
<protein>
    <submittedName>
        <fullName evidence="8">Uncharacterized protein</fullName>
    </submittedName>
</protein>
<dbReference type="SUPFAM" id="SSF53335">
    <property type="entry name" value="S-adenosyl-L-methionine-dependent methyltransferases"/>
    <property type="match status" value="1"/>
</dbReference>
<dbReference type="InterPro" id="IPR003356">
    <property type="entry name" value="DNA_methylase_A-5"/>
</dbReference>
<name>A0A917FJI2_9GAMM</name>
<organism evidence="8 9">
    <name type="scientific">Marinicella pacifica</name>
    <dbReference type="NCBI Taxonomy" id="1171543"/>
    <lineage>
        <taxon>Bacteria</taxon>
        <taxon>Pseudomonadati</taxon>
        <taxon>Pseudomonadota</taxon>
        <taxon>Gammaproteobacteria</taxon>
        <taxon>Lysobacterales</taxon>
        <taxon>Marinicellaceae</taxon>
        <taxon>Marinicella</taxon>
    </lineage>
</organism>
<dbReference type="InterPro" id="IPR052916">
    <property type="entry name" value="Type-I_RE_MTase_Subunit"/>
</dbReference>
<evidence type="ECO:0000256" key="4">
    <source>
        <dbReference type="ARBA" id="ARBA00023125"/>
    </source>
</evidence>
<evidence type="ECO:0000259" key="6">
    <source>
        <dbReference type="Pfam" id="PF02384"/>
    </source>
</evidence>
<dbReference type="EMBL" id="BMEO01000001">
    <property type="protein sequence ID" value="GGF86223.1"/>
    <property type="molecule type" value="Genomic_DNA"/>
</dbReference>
<gene>
    <name evidence="8" type="ORF">GCM10011365_04080</name>
</gene>
<accession>A0A917FJI2</accession>
<dbReference type="InterPro" id="IPR029464">
    <property type="entry name" value="HSDR_N"/>
</dbReference>
<dbReference type="Pfam" id="PF02384">
    <property type="entry name" value="N6_Mtase"/>
    <property type="match status" value="1"/>
</dbReference>
<dbReference type="GO" id="GO:0003677">
    <property type="term" value="F:DNA binding"/>
    <property type="evidence" value="ECO:0007669"/>
    <property type="project" value="UniProtKB-KW"/>
</dbReference>
<feature type="domain" description="Type I restriction modification DNA specificity" evidence="5">
    <location>
        <begin position="658"/>
        <end position="840"/>
    </location>
</feature>
<sequence length="853" mass="96147">MSAEIDKWLEAQEFQVPLNEKGLIVDYLEPEKTRENKPEERVRQKTTHILHEEMGYPKELIAHERTINMGREKKRADIIIYENKRACIENDQGQIRLIIEVKAPNEKEPDGQLLGYISSTSADGGFWTNGEKIVYFKKDSSTNNVLKWIGIPRYGRTWDSIGRFTKSELIAPVDLKLAFKRCHNAIYRTGIDSEDVALDMVRIILAKREDESSADEECKFYITPEEFEDEKLKQAACARVRTLFSIVKDQYPDVFSEHEKITASDNQLATVISYLQQYSFLDAEHDVIGTAYEVYVASHLKGERGQFFTNRLVVDMMVKMLDPDDKTVLLDPSCGSAGFLITSMNYVFKKIDSSKRSDSAKEILKRNVVHQLFGLDISPKLVKIAKANMLIGKDGHGGIEQANSLDAVTKLSASFQEKAGLEKPTMILTNPPFGAGHDLRIKEPTILAQYDNGYAWSTNEDGKIEFDDKLNSKQGLAPEILFLEKCVRWLKPGGVLGIVMAKGQLDNREALSIRKWVLEKSQLLAVVNLHEDTFEPFCGSKASVIFLKKNEKKQTKNYKVYMAISNKVGQTSRGEPIFKRDSEGRPVVVNGGFLIDQDLSLIADDFKAFQSGILDESAFRFSVDVSAIKTDSYSFNPIQYLPKHNAAFEKVLKLGDRDDFEIHRLADLGLVFNGPRFKRPYAEVGVTEGPTIRKYFTGTALTQLNSDNVKYLDEAVANKQTKAHLEKLTIYKGYILISDSGTLGRVTYALNQHDGHVATNNLIRVVIDDLALRGYVYQFLKSEIGQSLMLKSAYGTNQEHLEPDVIGEIPVPVPKSKKIISKIGMQVIKSIDELEASIKDNTESLKSLLDMLE</sequence>
<dbReference type="InterPro" id="IPR044946">
    <property type="entry name" value="Restrct_endonuc_typeI_TRD_sf"/>
</dbReference>
<dbReference type="Gene3D" id="3.90.220.20">
    <property type="entry name" value="DNA methylase specificity domains"/>
    <property type="match status" value="1"/>
</dbReference>
<dbReference type="SUPFAM" id="SSF116734">
    <property type="entry name" value="DNA methylase specificity domain"/>
    <property type="match status" value="1"/>
</dbReference>
<dbReference type="Pfam" id="PF01420">
    <property type="entry name" value="Methylase_S"/>
    <property type="match status" value="1"/>
</dbReference>
<dbReference type="PANTHER" id="PTHR42998">
    <property type="entry name" value="TYPE I RESTRICTION ENZYME HINDVIIP M PROTEIN-RELATED"/>
    <property type="match status" value="1"/>
</dbReference>
<evidence type="ECO:0000259" key="5">
    <source>
        <dbReference type="Pfam" id="PF01420"/>
    </source>
</evidence>
<evidence type="ECO:0000256" key="2">
    <source>
        <dbReference type="ARBA" id="ARBA00010923"/>
    </source>
</evidence>
<feature type="domain" description="DNA methylase adenine-specific" evidence="6">
    <location>
        <begin position="284"/>
        <end position="642"/>
    </location>
</feature>
<evidence type="ECO:0000256" key="3">
    <source>
        <dbReference type="ARBA" id="ARBA00022747"/>
    </source>
</evidence>
<evidence type="ECO:0000313" key="9">
    <source>
        <dbReference type="Proteomes" id="UP000605253"/>
    </source>
</evidence>
<reference evidence="8" key="2">
    <citation type="submission" date="2020-09" db="EMBL/GenBank/DDBJ databases">
        <authorList>
            <person name="Sun Q."/>
            <person name="Zhou Y."/>
        </authorList>
    </citation>
    <scope>NUCLEOTIDE SEQUENCE</scope>
    <source>
        <strain evidence="8">CGMCC 1.12181</strain>
    </source>
</reference>
<dbReference type="InterPro" id="IPR000055">
    <property type="entry name" value="Restrct_endonuc_typeI_TRD"/>
</dbReference>
<proteinExistence type="inferred from homology"/>
<evidence type="ECO:0000313" key="8">
    <source>
        <dbReference type="EMBL" id="GGF86223.1"/>
    </source>
</evidence>
<feature type="domain" description="Type I restriction enzyme R protein N-terminal" evidence="7">
    <location>
        <begin position="38"/>
        <end position="145"/>
    </location>
</feature>
<keyword evidence="4" id="KW-0238">DNA-binding</keyword>
<dbReference type="Pfam" id="PF13588">
    <property type="entry name" value="HSDR_N_2"/>
    <property type="match status" value="1"/>
</dbReference>
<evidence type="ECO:0000256" key="1">
    <source>
        <dbReference type="ARBA" id="ARBA00006594"/>
    </source>
</evidence>
<keyword evidence="9" id="KW-1185">Reference proteome</keyword>
<dbReference type="PANTHER" id="PTHR42998:SF1">
    <property type="entry name" value="TYPE I RESTRICTION ENZYME HINDI METHYLASE SUBUNIT"/>
    <property type="match status" value="1"/>
</dbReference>
<evidence type="ECO:0000259" key="7">
    <source>
        <dbReference type="Pfam" id="PF13588"/>
    </source>
</evidence>
<comment type="caution">
    <text evidence="8">The sequence shown here is derived from an EMBL/GenBank/DDBJ whole genome shotgun (WGS) entry which is preliminary data.</text>
</comment>
<dbReference type="RefSeq" id="WP_188363995.1">
    <property type="nucleotide sequence ID" value="NZ_BAABJF010000011.1"/>
</dbReference>
<keyword evidence="3" id="KW-0680">Restriction system</keyword>